<reference evidence="2" key="1">
    <citation type="submission" date="2021-02" db="EMBL/GenBank/DDBJ databases">
        <title>Draft genome sequence of Microbispora sp. RL4-1S isolated from rice leaves in Thailand.</title>
        <authorList>
            <person name="Muangham S."/>
            <person name="Duangmal K."/>
        </authorList>
    </citation>
    <scope>NUCLEOTIDE SEQUENCE</scope>
    <source>
        <strain evidence="2">RL4-1S</strain>
    </source>
</reference>
<accession>A0A940WPX5</accession>
<evidence type="ECO:0000313" key="3">
    <source>
        <dbReference type="Proteomes" id="UP000674234"/>
    </source>
</evidence>
<dbReference type="EMBL" id="JAFCNB010000006">
    <property type="protein sequence ID" value="MBP2704961.1"/>
    <property type="molecule type" value="Genomic_DNA"/>
</dbReference>
<dbReference type="Proteomes" id="UP000674234">
    <property type="component" value="Unassembled WGS sequence"/>
</dbReference>
<protein>
    <submittedName>
        <fullName evidence="2">Alpha/beta hydrolase</fullName>
    </submittedName>
</protein>
<keyword evidence="2" id="KW-0378">Hydrolase</keyword>
<feature type="domain" description="Peptidase S33 tripeptidyl aminopeptidase-like C-terminal" evidence="1">
    <location>
        <begin position="2"/>
        <end position="66"/>
    </location>
</feature>
<keyword evidence="3" id="KW-1185">Reference proteome</keyword>
<gene>
    <name evidence="2" type="ORF">JOL79_14160</name>
</gene>
<dbReference type="InterPro" id="IPR013595">
    <property type="entry name" value="Pept_S33_TAP-like_C"/>
</dbReference>
<evidence type="ECO:0000259" key="1">
    <source>
        <dbReference type="Pfam" id="PF08386"/>
    </source>
</evidence>
<dbReference type="AlphaFoldDB" id="A0A940WPX5"/>
<comment type="caution">
    <text evidence="2">The sequence shown here is derived from an EMBL/GenBank/DDBJ whole genome shotgun (WGS) entry which is preliminary data.</text>
</comment>
<sequence length="67" mass="6969">MVVVGTTNDPATPYKWAPRLAAQLRTGVPLPLNGEGHGAYGQNACIDDKVNAYLLEGTVPPKGTCCG</sequence>
<dbReference type="GO" id="GO:0016787">
    <property type="term" value="F:hydrolase activity"/>
    <property type="evidence" value="ECO:0007669"/>
    <property type="project" value="UniProtKB-KW"/>
</dbReference>
<proteinExistence type="predicted"/>
<name>A0A940WPX5_9ACTN</name>
<organism evidence="2 3">
    <name type="scientific">Microbispora oryzae</name>
    <dbReference type="NCBI Taxonomy" id="2806554"/>
    <lineage>
        <taxon>Bacteria</taxon>
        <taxon>Bacillati</taxon>
        <taxon>Actinomycetota</taxon>
        <taxon>Actinomycetes</taxon>
        <taxon>Streptosporangiales</taxon>
        <taxon>Streptosporangiaceae</taxon>
        <taxon>Microbispora</taxon>
    </lineage>
</organism>
<evidence type="ECO:0000313" key="2">
    <source>
        <dbReference type="EMBL" id="MBP2704961.1"/>
    </source>
</evidence>
<dbReference type="Pfam" id="PF08386">
    <property type="entry name" value="Abhydrolase_4"/>
    <property type="match status" value="1"/>
</dbReference>